<evidence type="ECO:0000256" key="1">
    <source>
        <dbReference type="SAM" id="MobiDB-lite"/>
    </source>
</evidence>
<dbReference type="Proteomes" id="UP000478052">
    <property type="component" value="Unassembled WGS sequence"/>
</dbReference>
<keyword evidence="3" id="KW-1185">Reference proteome</keyword>
<feature type="region of interest" description="Disordered" evidence="1">
    <location>
        <begin position="163"/>
        <end position="206"/>
    </location>
</feature>
<comment type="caution">
    <text evidence="2">The sequence shown here is derived from an EMBL/GenBank/DDBJ whole genome shotgun (WGS) entry which is preliminary data.</text>
</comment>
<feature type="compositionally biased region" description="Pro residues" evidence="1">
    <location>
        <begin position="220"/>
        <end position="250"/>
    </location>
</feature>
<gene>
    <name evidence="2" type="ORF">FWK35_00015204</name>
</gene>
<feature type="compositionally biased region" description="Pro residues" evidence="1">
    <location>
        <begin position="172"/>
        <end position="186"/>
    </location>
</feature>
<organism evidence="2 3">
    <name type="scientific">Aphis craccivora</name>
    <name type="common">Cowpea aphid</name>
    <dbReference type="NCBI Taxonomy" id="307492"/>
    <lineage>
        <taxon>Eukaryota</taxon>
        <taxon>Metazoa</taxon>
        <taxon>Ecdysozoa</taxon>
        <taxon>Arthropoda</taxon>
        <taxon>Hexapoda</taxon>
        <taxon>Insecta</taxon>
        <taxon>Pterygota</taxon>
        <taxon>Neoptera</taxon>
        <taxon>Paraneoptera</taxon>
        <taxon>Hemiptera</taxon>
        <taxon>Sternorrhyncha</taxon>
        <taxon>Aphidomorpha</taxon>
        <taxon>Aphidoidea</taxon>
        <taxon>Aphididae</taxon>
        <taxon>Aphidini</taxon>
        <taxon>Aphis</taxon>
        <taxon>Aphis</taxon>
    </lineage>
</organism>
<feature type="region of interest" description="Disordered" evidence="1">
    <location>
        <begin position="88"/>
        <end position="129"/>
    </location>
</feature>
<dbReference type="EMBL" id="VUJU01001109">
    <property type="protein sequence ID" value="KAF0766773.1"/>
    <property type="molecule type" value="Genomic_DNA"/>
</dbReference>
<dbReference type="OrthoDB" id="6609855at2759"/>
<accession>A0A6G0Z8V8</accession>
<proteinExistence type="predicted"/>
<reference evidence="2 3" key="1">
    <citation type="submission" date="2019-08" db="EMBL/GenBank/DDBJ databases">
        <title>Whole genome of Aphis craccivora.</title>
        <authorList>
            <person name="Voronova N.V."/>
            <person name="Shulinski R.S."/>
            <person name="Bandarenka Y.V."/>
            <person name="Zhorov D.G."/>
            <person name="Warner D."/>
        </authorList>
    </citation>
    <scope>NUCLEOTIDE SEQUENCE [LARGE SCALE GENOMIC DNA]</scope>
    <source>
        <strain evidence="2">180601</strain>
        <tissue evidence="2">Whole Body</tissue>
    </source>
</reference>
<dbReference type="AlphaFoldDB" id="A0A6G0Z8V8"/>
<sequence>MYFDGISNGSFGAPYYRSADYQTRYPAYLRLVAAPPPVTINSQTAIYPRWFGVRKMANTGYRAVLTKHAGLADSVDLKPTVTTAVTFRKKKSTRKKRRRSRKTVEMDVDALDHDPQYPSPFADEDYSHRDITPTDLSLTSHRLVDEVNNNTHSNHTLMTHISIPRSPYSSLPSPPPPPPLSPPPLTPSSSIHTDLTPQRRRAGEEDYPLRYLKTLTIVPPLPLLSPPPPPPPPPTPPPTPPPPPPSPPLLPSTLTDEDNLSNQSFKSTKIVPPTLQTPPPADVEDNVSGNIQLLPPCKSGDNQLHPIELLKQMSKRFKLECDRRRRKTVILNEKAQARNIAEQAKHIVIAAKRGWSYDTDNLKGITWTDNDEPSAVVRSPEYAELERLGLGKYDSSGCWIPNSTRLKNKFLSFR</sequence>
<evidence type="ECO:0000313" key="3">
    <source>
        <dbReference type="Proteomes" id="UP000478052"/>
    </source>
</evidence>
<protein>
    <submittedName>
        <fullName evidence="2">Nuclear pore complex-interacting protein family member B4-like</fullName>
    </submittedName>
</protein>
<dbReference type="PRINTS" id="PR01217">
    <property type="entry name" value="PRICHEXTENSN"/>
</dbReference>
<evidence type="ECO:0000313" key="2">
    <source>
        <dbReference type="EMBL" id="KAF0766773.1"/>
    </source>
</evidence>
<feature type="region of interest" description="Disordered" evidence="1">
    <location>
        <begin position="220"/>
        <end position="292"/>
    </location>
</feature>
<name>A0A6G0Z8V8_APHCR</name>
<feature type="compositionally biased region" description="Basic residues" evidence="1">
    <location>
        <begin position="88"/>
        <end position="101"/>
    </location>
</feature>
<feature type="compositionally biased region" description="Basic and acidic residues" evidence="1">
    <location>
        <begin position="102"/>
        <end position="115"/>
    </location>
</feature>